<dbReference type="AntiFam" id="ANF00062">
    <property type="entry name" value="Shadow ORF (opposite ABC transporter protein)"/>
</dbReference>
<protein>
    <submittedName>
        <fullName evidence="1">Uncharacterized protein</fullName>
    </submittedName>
</protein>
<evidence type="ECO:0000313" key="1">
    <source>
        <dbReference type="EMBL" id="EAU48384.1"/>
    </source>
</evidence>
<sequence length="146" mass="15819">MRSASMIASVMECVTRTTVAPEAIHSRSSSLFMRVRVSASSAPKGSSMSRSWGSSANARAIETRCCMPPESSRGQLLVKFSRPTRLHRSRAVSIRVALGCFLRRSGRATFSSTVIQGIRLACWKTKPVVVSPASTGVRSSEPDVWS</sequence>
<proteinExistence type="predicted"/>
<keyword evidence="2" id="KW-1185">Reference proteome</keyword>
<dbReference type="HOGENOM" id="CLU_162629_0_0_5"/>
<comment type="caution">
    <text evidence="1">The sequence shown here is derived from an EMBL/GenBank/DDBJ whole genome shotgun (WGS) entry which is preliminary data.</text>
</comment>
<organism evidence="1 2">
    <name type="scientific">Salipiger bermudensis (strain DSM 26914 / JCM 13377 / KCTC 12554 / HTCC2601)</name>
    <name type="common">Pelagibaca bermudensis</name>
    <dbReference type="NCBI Taxonomy" id="314265"/>
    <lineage>
        <taxon>Bacteria</taxon>
        <taxon>Pseudomonadati</taxon>
        <taxon>Pseudomonadota</taxon>
        <taxon>Alphaproteobacteria</taxon>
        <taxon>Rhodobacterales</taxon>
        <taxon>Roseobacteraceae</taxon>
        <taxon>Salipiger</taxon>
    </lineage>
</organism>
<reference evidence="1 2" key="1">
    <citation type="journal article" date="2010" name="J. Bacteriol.">
        <title>Genome sequences of Pelagibaca bermudensis HTCC2601T and Maritimibacter alkaliphilus HTCC2654T, the type strains of two marine Roseobacter genera.</title>
        <authorList>
            <person name="Thrash J.C."/>
            <person name="Cho J.C."/>
            <person name="Ferriera S."/>
            <person name="Johnson J."/>
            <person name="Vergin K.L."/>
            <person name="Giovannoni S.J."/>
        </authorList>
    </citation>
    <scope>NUCLEOTIDE SEQUENCE [LARGE SCALE GENOMIC DNA]</scope>
    <source>
        <strain evidence="2">DSM 26914 / JCM 13377 / KCTC 12554 / HTCC2601</strain>
    </source>
</reference>
<evidence type="ECO:0000313" key="2">
    <source>
        <dbReference type="Proteomes" id="UP000006230"/>
    </source>
</evidence>
<name>Q0FX18_SALBH</name>
<accession>Q0FX18</accession>
<dbReference type="Proteomes" id="UP000006230">
    <property type="component" value="Unassembled WGS sequence"/>
</dbReference>
<dbReference type="EMBL" id="AATQ01000001">
    <property type="protein sequence ID" value="EAU48384.1"/>
    <property type="molecule type" value="Genomic_DNA"/>
</dbReference>
<dbReference type="AlphaFoldDB" id="Q0FX18"/>
<dbReference type="STRING" id="314265.R2601_02388"/>
<gene>
    <name evidence="1" type="ORF">R2601_02388</name>
</gene>